<feature type="chain" id="PRO_5043500343" evidence="2">
    <location>
        <begin position="20"/>
        <end position="950"/>
    </location>
</feature>
<feature type="repeat" description="TPR" evidence="1">
    <location>
        <begin position="131"/>
        <end position="164"/>
    </location>
</feature>
<proteinExistence type="predicted"/>
<dbReference type="Gene3D" id="1.25.40.10">
    <property type="entry name" value="Tetratricopeptide repeat domain"/>
    <property type="match status" value="7"/>
</dbReference>
<evidence type="ECO:0000313" key="3">
    <source>
        <dbReference type="EMBL" id="SQJ00225.1"/>
    </source>
</evidence>
<gene>
    <name evidence="3" type="ORF">NCTC12112_00576</name>
</gene>
<accession>A0AAX2J8Z0</accession>
<dbReference type="SUPFAM" id="SSF81901">
    <property type="entry name" value="HCP-like"/>
    <property type="match status" value="1"/>
</dbReference>
<dbReference type="InterPro" id="IPR011990">
    <property type="entry name" value="TPR-like_helical_dom_sf"/>
</dbReference>
<dbReference type="SUPFAM" id="SSF48452">
    <property type="entry name" value="TPR-like"/>
    <property type="match status" value="3"/>
</dbReference>
<sequence>MKKIHLILALLLSTNIILAASEREDIAFLDELYKQKKFSMAITESVSFLKRYPDSRYTRNIQDRIAKTYFLQEDYNNAIKYFKIILMNNDVKAKEKDEINFYLMRSYTALGDAKNSDFFMESLDKNGDFYERALYDSGMTYLAKENYKKAEELFQRVIQLNKKYYSEAVLSMAMSAYNQADYKRTLLFLNEYSNGKDKNKNQSLFNYLYGSAYYKLNSTDDAITYFQKVTSKDKTSSYGKKSVLSLIEIYSNRGDVNSMQKYLAMLENTKEYGEAMRMIGDLYATRGEYEKAVSYYSKTNTPNDPKLMYGYGFSLYKLNRLKEAQKYFEGLRNTTYYNQSIYYIFAIDYKLKNYKKIVRNRDEVKRVVVNQQDTDNINLMIANSAYEIGEYALSKDYYGRLYARNANKENLYRIIVIDNKVGDTDDIAKRFNEYKTKYPDDKEYKRNIYFSVGEAYYKKNKVPEAIDVYKEFLATDKDFSILNNLIVSLLSEQRYDEMLVYLNDEGTENTKDNIYLKGIAFVGMGKYAEADTAFNQLEADTTSDAALLTKVKFNKMRNYFLWGKYEDAIKYGEEYLTLENPEGKNEIMDKLAISYFRIDNFEKSREYYNKLSAVPEYEAYCRFQIADTYYAEKNFEKAKEEYKHVAEQYGDGQYGEKAYYWYLTTLINLGETETFEKEKDAFLVKYPGSKMRDNLLILSGEVYESGNNNDKALENYKELLSTSEDKVVKENTASKILDIHLSKNNIEEAKKYIEDITNIDTKNYYNSLIYEKQNNKEAAMKEYEKLLESSRYKDYACVNIASKLFTEKNYKKAREYYEQVNNMENSIYKDLVLFQIASIDEIEKKNEEALRGYTKGYVMYNGKYSQVSKLKAAQLTEKMGKEKDAKVLYKELYDLDKKLIYKEFILEKMIYFALKDENKTDGKKYYLELKAINPKKAEKYADFFKEEENK</sequence>
<dbReference type="Pfam" id="PF13181">
    <property type="entry name" value="TPR_8"/>
    <property type="match status" value="3"/>
</dbReference>
<dbReference type="PANTHER" id="PTHR12558:SF13">
    <property type="entry name" value="CELL DIVISION CYCLE PROTEIN 27 HOMOLOG"/>
    <property type="match status" value="1"/>
</dbReference>
<dbReference type="GeneID" id="78455166"/>
<dbReference type="KEGG" id="ful:C4N20_10110"/>
<dbReference type="Pfam" id="PF13174">
    <property type="entry name" value="TPR_6"/>
    <property type="match status" value="1"/>
</dbReference>
<keyword evidence="1" id="KW-0802">TPR repeat</keyword>
<organism evidence="3 4">
    <name type="scientific">Fusobacterium ulcerans</name>
    <dbReference type="NCBI Taxonomy" id="861"/>
    <lineage>
        <taxon>Bacteria</taxon>
        <taxon>Fusobacteriati</taxon>
        <taxon>Fusobacteriota</taxon>
        <taxon>Fusobacteriia</taxon>
        <taxon>Fusobacteriales</taxon>
        <taxon>Fusobacteriaceae</taxon>
        <taxon>Fusobacterium</taxon>
    </lineage>
</organism>
<evidence type="ECO:0000313" key="4">
    <source>
        <dbReference type="Proteomes" id="UP000249008"/>
    </source>
</evidence>
<dbReference type="PROSITE" id="PS50005">
    <property type="entry name" value="TPR"/>
    <property type="match status" value="3"/>
</dbReference>
<dbReference type="EMBL" id="LS483487">
    <property type="protein sequence ID" value="SQJ00225.1"/>
    <property type="molecule type" value="Genomic_DNA"/>
</dbReference>
<dbReference type="PANTHER" id="PTHR12558">
    <property type="entry name" value="CELL DIVISION CYCLE 16,23,27"/>
    <property type="match status" value="1"/>
</dbReference>
<protein>
    <submittedName>
        <fullName evidence="3">Tetratricopeptide repeat protein</fullName>
    </submittedName>
</protein>
<reference evidence="3 4" key="1">
    <citation type="submission" date="2018-06" db="EMBL/GenBank/DDBJ databases">
        <authorList>
            <consortium name="Pathogen Informatics"/>
            <person name="Doyle S."/>
        </authorList>
    </citation>
    <scope>NUCLEOTIDE SEQUENCE [LARGE SCALE GENOMIC DNA]</scope>
    <source>
        <strain evidence="3 4">NCTC12112</strain>
    </source>
</reference>
<dbReference type="SMART" id="SM00028">
    <property type="entry name" value="TPR"/>
    <property type="match status" value="10"/>
</dbReference>
<feature type="signal peptide" evidence="2">
    <location>
        <begin position="1"/>
        <end position="19"/>
    </location>
</feature>
<feature type="repeat" description="TPR" evidence="1">
    <location>
        <begin position="446"/>
        <end position="479"/>
    </location>
</feature>
<evidence type="ECO:0000256" key="1">
    <source>
        <dbReference type="PROSITE-ProRule" id="PRU00339"/>
    </source>
</evidence>
<name>A0AAX2J8Z0_9FUSO</name>
<feature type="repeat" description="TPR" evidence="1">
    <location>
        <begin position="273"/>
        <end position="306"/>
    </location>
</feature>
<keyword evidence="2" id="KW-0732">Signal</keyword>
<evidence type="ECO:0000256" key="2">
    <source>
        <dbReference type="SAM" id="SignalP"/>
    </source>
</evidence>
<dbReference type="Proteomes" id="UP000249008">
    <property type="component" value="Chromosome 1"/>
</dbReference>
<dbReference type="AlphaFoldDB" id="A0AAX2J8Z0"/>
<dbReference type="InterPro" id="IPR019734">
    <property type="entry name" value="TPR_rpt"/>
</dbReference>
<dbReference type="RefSeq" id="WP_005978159.1">
    <property type="nucleotide sequence ID" value="NZ_CABKNW010000003.1"/>
</dbReference>